<keyword evidence="4 8" id="KW-0547">Nucleotide-binding</keyword>
<feature type="region of interest" description="Disordered" evidence="9">
    <location>
        <begin position="515"/>
        <end position="545"/>
    </location>
</feature>
<dbReference type="InterPro" id="IPR044093">
    <property type="entry name" value="STKc_CDK10"/>
</dbReference>
<keyword evidence="3" id="KW-0808">Transferase</keyword>
<proteinExistence type="inferred from homology"/>
<protein>
    <recommendedName>
        <fullName evidence="10">Protein kinase domain-containing protein</fullName>
    </recommendedName>
</protein>
<dbReference type="GO" id="GO:0080090">
    <property type="term" value="P:regulation of primary metabolic process"/>
    <property type="evidence" value="ECO:0007669"/>
    <property type="project" value="UniProtKB-ARBA"/>
</dbReference>
<feature type="compositionally biased region" description="Pro residues" evidence="9">
    <location>
        <begin position="895"/>
        <end position="908"/>
    </location>
</feature>
<dbReference type="FunFam" id="1.10.510.10:FF:000289">
    <property type="entry name" value="cyclin-dependent kinase 10 isoform X2"/>
    <property type="match status" value="1"/>
</dbReference>
<dbReference type="CDD" id="cd07845">
    <property type="entry name" value="STKc_CDK10"/>
    <property type="match status" value="1"/>
</dbReference>
<dbReference type="SMART" id="SM00220">
    <property type="entry name" value="S_TKc"/>
    <property type="match status" value="1"/>
</dbReference>
<feature type="compositionally biased region" description="Low complexity" evidence="9">
    <location>
        <begin position="607"/>
        <end position="627"/>
    </location>
</feature>
<keyword evidence="6 8" id="KW-0067">ATP-binding</keyword>
<dbReference type="Pfam" id="PF00069">
    <property type="entry name" value="Pkinase"/>
    <property type="match status" value="1"/>
</dbReference>
<sequence>MLFFDFQLGRCRFVAEFEKLNRIGEGTYGIVYRARDTKTDSIVALKKVRMEMERDGLPLSGLREISVLLACSHENIVHLKEVVVGRSLESIFLVMEYCEQDLASLLDNMQAPFTEAQVKCIMIQVLKGLKYLHNNFIVHRDLKVSNLLMTDKGCVKIADFGLARWFGLPVQPMTPKVVTLWYRSPELLLQAKTQTTSVDVWAAGCILGELLGHCPLLPGRSELHQLELIVDLLGTPSDNIWPEYSSLPALANFTLKNQPYNNLKQRFPWLSAAGLRLLNFLFMYDPKKRATAEECLQSSYFKEPPLPCDPKMMPTFPQHRNMKKGSANPPPPPNLDSGLNDQTMNLPAINDLVIDRFGSRDPAKGQVVETQFTAGKRGYRPRGPNVARKYDLSQNKIPYNPPVNPSSPNYNPTLEGYHDPNEDPSYSFEFRTPTYTKNEAADSRGHVNGLYSFVDDVGERHDVSYEAGAKIGFNVKTPFPDSKVFSGTFYRGPPSKLGSKSVRGKTSIQQRNDGSYRFVSAGPDQRRTEVSDSSGNRRGSYTYIDDKGQQRTVEYIAGPNIGYRIVSKGLGVKFPTAAPFIPPRYPDFPSGFDPSFPTEFPPFSLDGDGSSGSKRPGSSGAPGLPGSNDGGSGGSSSTGGGSDGGNFDDIFGAGGASGNGDDKGGNKGDGGFGGGSQGGFGGSGLFGNGNQGSKPGKGGASGQGGYGDGTSNFGSGNGGFGSSGNQGGQGGSGQGSFGQDSSFSGGQGGSGNQGGFGGSPGFGGGSSNSGGPGFGSGSQNGGYGGSGSGNNNFGPGYGPPTSERPGTSSTPGFPDGFFSPSTGPTTTNRPSTVGYPSRPSTPGFGPTTSGFGPTTSGFGPTTSTSDPFNGYPDGRPPFGSPTLTSSRPGYFPPQDRYPPPTTSRPPPYGTDSLASAFPEDDPSRPPRPLRPSLEDDFLQNSFKDLPKKFFNHPTYFKPKPRPGQRQEPERDDSTFLSSDKRFYSFPPGVAVRAHVQSLDILPYGSRIPSPGFALEHSITHSSGR</sequence>
<reference evidence="11 12" key="1">
    <citation type="submission" date="2020-02" db="EMBL/GenBank/DDBJ databases">
        <authorList>
            <person name="Ferguson B K."/>
        </authorList>
    </citation>
    <scope>NUCLEOTIDE SEQUENCE [LARGE SCALE GENOMIC DNA]</scope>
</reference>
<dbReference type="InterPro" id="IPR008271">
    <property type="entry name" value="Ser/Thr_kinase_AS"/>
</dbReference>
<feature type="compositionally biased region" description="Gly residues" evidence="9">
    <location>
        <begin position="667"/>
        <end position="708"/>
    </location>
</feature>
<evidence type="ECO:0000256" key="3">
    <source>
        <dbReference type="ARBA" id="ARBA00022679"/>
    </source>
</evidence>
<dbReference type="Gene3D" id="3.30.200.20">
    <property type="entry name" value="Phosphorylase Kinase, domain 1"/>
    <property type="match status" value="1"/>
</dbReference>
<feature type="compositionally biased region" description="Gly residues" evidence="9">
    <location>
        <begin position="715"/>
        <end position="736"/>
    </location>
</feature>
<dbReference type="InterPro" id="IPR050108">
    <property type="entry name" value="CDK"/>
</dbReference>
<evidence type="ECO:0000256" key="2">
    <source>
        <dbReference type="ARBA" id="ARBA00022527"/>
    </source>
</evidence>
<dbReference type="AlphaFoldDB" id="A0A6H5HRW1"/>
<evidence type="ECO:0000256" key="1">
    <source>
        <dbReference type="ARBA" id="ARBA00006485"/>
    </source>
</evidence>
<feature type="compositionally biased region" description="Gly residues" evidence="9">
    <location>
        <begin position="745"/>
        <end position="788"/>
    </location>
</feature>
<keyword evidence="7" id="KW-0193">Cuticle</keyword>
<feature type="compositionally biased region" description="Gly residues" evidence="9">
    <location>
        <begin position="628"/>
        <end position="644"/>
    </location>
</feature>
<accession>A0A6H5HRW1</accession>
<comment type="similarity">
    <text evidence="1">Belongs to the protein kinase superfamily. CMGC Ser/Thr protein kinase family. CDC2/CDKX subfamily.</text>
</comment>
<dbReference type="PROSITE" id="PS00107">
    <property type="entry name" value="PROTEIN_KINASE_ATP"/>
    <property type="match status" value="1"/>
</dbReference>
<name>A0A6H5HRW1_9HEMI</name>
<evidence type="ECO:0000256" key="6">
    <source>
        <dbReference type="ARBA" id="ARBA00022840"/>
    </source>
</evidence>
<dbReference type="GO" id="GO:0005634">
    <property type="term" value="C:nucleus"/>
    <property type="evidence" value="ECO:0007669"/>
    <property type="project" value="UniProtKB-ARBA"/>
</dbReference>
<dbReference type="InterPro" id="IPR000719">
    <property type="entry name" value="Prot_kinase_dom"/>
</dbReference>
<dbReference type="GO" id="GO:0005524">
    <property type="term" value="F:ATP binding"/>
    <property type="evidence" value="ECO:0007669"/>
    <property type="project" value="UniProtKB-UniRule"/>
</dbReference>
<dbReference type="InterPro" id="IPR011009">
    <property type="entry name" value="Kinase-like_dom_sf"/>
</dbReference>
<dbReference type="InterPro" id="IPR000618">
    <property type="entry name" value="Insect_cuticle"/>
</dbReference>
<keyword evidence="12" id="KW-1185">Reference proteome</keyword>
<feature type="domain" description="Protein kinase" evidence="10">
    <location>
        <begin position="17"/>
        <end position="301"/>
    </location>
</feature>
<dbReference type="PROSITE" id="PS51155">
    <property type="entry name" value="CHIT_BIND_RR_2"/>
    <property type="match status" value="2"/>
</dbReference>
<evidence type="ECO:0000256" key="9">
    <source>
        <dbReference type="SAM" id="MobiDB-lite"/>
    </source>
</evidence>
<evidence type="ECO:0000256" key="8">
    <source>
        <dbReference type="PROSITE-ProRule" id="PRU10141"/>
    </source>
</evidence>
<evidence type="ECO:0000256" key="5">
    <source>
        <dbReference type="ARBA" id="ARBA00022777"/>
    </source>
</evidence>
<feature type="compositionally biased region" description="Polar residues" evidence="9">
    <location>
        <begin position="819"/>
        <end position="831"/>
    </location>
</feature>
<dbReference type="OrthoDB" id="1732493at2759"/>
<dbReference type="GO" id="GO:0010556">
    <property type="term" value="P:regulation of macromolecule biosynthetic process"/>
    <property type="evidence" value="ECO:0007669"/>
    <property type="project" value="UniProtKB-ARBA"/>
</dbReference>
<feature type="binding site" evidence="8">
    <location>
        <position position="46"/>
    </location>
    <ligand>
        <name>ATP</name>
        <dbReference type="ChEBI" id="CHEBI:30616"/>
    </ligand>
</feature>
<dbReference type="EMBL" id="CADCXU010034270">
    <property type="protein sequence ID" value="CAB0019615.1"/>
    <property type="molecule type" value="Genomic_DNA"/>
</dbReference>
<dbReference type="Gene3D" id="1.10.510.10">
    <property type="entry name" value="Transferase(Phosphotransferase) domain 1"/>
    <property type="match status" value="1"/>
</dbReference>
<feature type="compositionally biased region" description="Low complexity" evidence="9">
    <location>
        <begin position="836"/>
        <end position="865"/>
    </location>
</feature>
<dbReference type="GO" id="GO:0004693">
    <property type="term" value="F:cyclin-dependent protein serine/threonine kinase activity"/>
    <property type="evidence" value="ECO:0007669"/>
    <property type="project" value="InterPro"/>
</dbReference>
<dbReference type="SUPFAM" id="SSF56112">
    <property type="entry name" value="Protein kinase-like (PK-like)"/>
    <property type="match status" value="1"/>
</dbReference>
<keyword evidence="2" id="KW-0723">Serine/threonine-protein kinase</keyword>
<dbReference type="GO" id="GO:0007346">
    <property type="term" value="P:regulation of mitotic cell cycle"/>
    <property type="evidence" value="ECO:0007669"/>
    <property type="project" value="InterPro"/>
</dbReference>
<dbReference type="GO" id="GO:0042302">
    <property type="term" value="F:structural constituent of cuticle"/>
    <property type="evidence" value="ECO:0007669"/>
    <property type="project" value="UniProtKB-UniRule"/>
</dbReference>
<keyword evidence="5" id="KW-0418">Kinase</keyword>
<dbReference type="PROSITE" id="PS00108">
    <property type="entry name" value="PROTEIN_KINASE_ST"/>
    <property type="match status" value="1"/>
</dbReference>
<dbReference type="PROSITE" id="PS50011">
    <property type="entry name" value="PROTEIN_KINASE_DOM"/>
    <property type="match status" value="1"/>
</dbReference>
<dbReference type="InterPro" id="IPR017441">
    <property type="entry name" value="Protein_kinase_ATP_BS"/>
</dbReference>
<feature type="compositionally biased region" description="Basic and acidic residues" evidence="9">
    <location>
        <begin position="964"/>
        <end position="979"/>
    </location>
</feature>
<evidence type="ECO:0000259" key="10">
    <source>
        <dbReference type="PROSITE" id="PS50011"/>
    </source>
</evidence>
<dbReference type="FunFam" id="3.30.200.20:FF:000172">
    <property type="entry name" value="cyclin-dependent kinase G-2 isoform X1"/>
    <property type="match status" value="1"/>
</dbReference>
<evidence type="ECO:0000313" key="11">
    <source>
        <dbReference type="EMBL" id="CAB0019615.1"/>
    </source>
</evidence>
<feature type="region of interest" description="Disordered" evidence="9">
    <location>
        <begin position="591"/>
        <end position="979"/>
    </location>
</feature>
<evidence type="ECO:0000256" key="7">
    <source>
        <dbReference type="PROSITE-ProRule" id="PRU00497"/>
    </source>
</evidence>
<dbReference type="Pfam" id="PF00379">
    <property type="entry name" value="Chitin_bind_4"/>
    <property type="match status" value="2"/>
</dbReference>
<dbReference type="PANTHER" id="PTHR24056">
    <property type="entry name" value="CELL DIVISION PROTEIN KINASE"/>
    <property type="match status" value="1"/>
</dbReference>
<organism evidence="11 12">
    <name type="scientific">Nesidiocoris tenuis</name>
    <dbReference type="NCBI Taxonomy" id="355587"/>
    <lineage>
        <taxon>Eukaryota</taxon>
        <taxon>Metazoa</taxon>
        <taxon>Ecdysozoa</taxon>
        <taxon>Arthropoda</taxon>
        <taxon>Hexapoda</taxon>
        <taxon>Insecta</taxon>
        <taxon>Pterygota</taxon>
        <taxon>Neoptera</taxon>
        <taxon>Paraneoptera</taxon>
        <taxon>Hemiptera</taxon>
        <taxon>Heteroptera</taxon>
        <taxon>Panheteroptera</taxon>
        <taxon>Cimicomorpha</taxon>
        <taxon>Miridae</taxon>
        <taxon>Dicyphina</taxon>
        <taxon>Nesidiocoris</taxon>
    </lineage>
</organism>
<gene>
    <name evidence="11" type="ORF">NTEN_LOCUS23327</name>
</gene>
<evidence type="ECO:0000313" key="12">
    <source>
        <dbReference type="Proteomes" id="UP000479000"/>
    </source>
</evidence>
<evidence type="ECO:0000256" key="4">
    <source>
        <dbReference type="ARBA" id="ARBA00022741"/>
    </source>
</evidence>
<dbReference type="Proteomes" id="UP000479000">
    <property type="component" value="Unassembled WGS sequence"/>
</dbReference>
<dbReference type="PANTHER" id="PTHR24056:SF508">
    <property type="entry name" value="CYCLIN-DEPENDENT KINASE 10"/>
    <property type="match status" value="1"/>
</dbReference>